<evidence type="ECO:0008006" key="4">
    <source>
        <dbReference type="Google" id="ProtNLM"/>
    </source>
</evidence>
<gene>
    <name evidence="2" type="ORF">Dcae01_02842</name>
</gene>
<comment type="caution">
    <text evidence="2">The sequence shown here is derived from an EMBL/GenBank/DDBJ whole genome shotgun (WGS) entry which is preliminary data.</text>
</comment>
<proteinExistence type="predicted"/>
<dbReference type="Proteomes" id="UP001423409">
    <property type="component" value="Unassembled WGS sequence"/>
</dbReference>
<reference evidence="2 3" key="1">
    <citation type="submission" date="2024-02" db="EMBL/GenBank/DDBJ databases">
        <title>Deinococcus caeni NBRC 101312.</title>
        <authorList>
            <person name="Ichikawa N."/>
            <person name="Katano-Makiyama Y."/>
            <person name="Hidaka K."/>
        </authorList>
    </citation>
    <scope>NUCLEOTIDE SEQUENCE [LARGE SCALE GENOMIC DNA]</scope>
    <source>
        <strain evidence="2 3">NBRC 101312</strain>
    </source>
</reference>
<name>A0ABP9UEY9_9DEIO</name>
<dbReference type="RefSeq" id="WP_345446479.1">
    <property type="nucleotide sequence ID" value="NZ_BAABQU010000045.1"/>
</dbReference>
<feature type="signal peptide" evidence="1">
    <location>
        <begin position="1"/>
        <end position="28"/>
    </location>
</feature>
<feature type="chain" id="PRO_5045709870" description="P pilus assembly protein, chaperone PapD" evidence="1">
    <location>
        <begin position="29"/>
        <end position="263"/>
    </location>
</feature>
<organism evidence="2 3">
    <name type="scientific">Deinococcus caeni</name>
    <dbReference type="NCBI Taxonomy" id="569127"/>
    <lineage>
        <taxon>Bacteria</taxon>
        <taxon>Thermotogati</taxon>
        <taxon>Deinococcota</taxon>
        <taxon>Deinococci</taxon>
        <taxon>Deinococcales</taxon>
        <taxon>Deinococcaceae</taxon>
        <taxon>Deinococcus</taxon>
    </lineage>
</organism>
<keyword evidence="1" id="KW-0732">Signal</keyword>
<sequence>MPKTTLRCLRRTFLLCLTLGAVTTGGQAQTPPEPRTTLELQQLEPVLAGQPVKLRLLIYRWGNGPQVIGGLRDDDVPCPLFKVYDKAGGPPIIERYLTANCDVGQNVTFKTGERRLYTVTLPMKLTPGEYTAILTLRSQPPLYARATVNVGPGPFVPELVLPSGAKAGRPLDLRVAFRNVWRSAVSGDLRLCGQGLLIRDEEGRTVYDNQPEKIACTTDLRLTTVAPGGVHVERWGLLPALKAGRYTAVLWGTGAVKRFEVRP</sequence>
<accession>A0ABP9UEY9</accession>
<protein>
    <recommendedName>
        <fullName evidence="4">P pilus assembly protein, chaperone PapD</fullName>
    </recommendedName>
</protein>
<keyword evidence="3" id="KW-1185">Reference proteome</keyword>
<evidence type="ECO:0000256" key="1">
    <source>
        <dbReference type="SAM" id="SignalP"/>
    </source>
</evidence>
<evidence type="ECO:0000313" key="3">
    <source>
        <dbReference type="Proteomes" id="UP001423409"/>
    </source>
</evidence>
<evidence type="ECO:0000313" key="2">
    <source>
        <dbReference type="EMBL" id="GAA5441306.1"/>
    </source>
</evidence>
<dbReference type="EMBL" id="BAABQU010000045">
    <property type="protein sequence ID" value="GAA5441306.1"/>
    <property type="molecule type" value="Genomic_DNA"/>
</dbReference>